<dbReference type="EMBL" id="FBSY01000007">
    <property type="protein sequence ID" value="CUW10623.1"/>
    <property type="molecule type" value="Genomic_DNA"/>
</dbReference>
<gene>
    <name evidence="1" type="ORF">C122C_0826</name>
</gene>
<organism evidence="1 2">
    <name type="scientific">Leuconostoc gasicomitatum</name>
    <dbReference type="NCBI Taxonomy" id="115778"/>
    <lineage>
        <taxon>Bacteria</taxon>
        <taxon>Bacillati</taxon>
        <taxon>Bacillota</taxon>
        <taxon>Bacilli</taxon>
        <taxon>Lactobacillales</taxon>
        <taxon>Lactobacillaceae</taxon>
        <taxon>Leuconostoc</taxon>
        <taxon>Leuconostoc gelidum group</taxon>
    </lineage>
</organism>
<protein>
    <submittedName>
        <fullName evidence="1">Uncharacterized protein</fullName>
    </submittedName>
</protein>
<evidence type="ECO:0000313" key="2">
    <source>
        <dbReference type="Proteomes" id="UP000199271"/>
    </source>
</evidence>
<reference evidence="1 2" key="1">
    <citation type="submission" date="2015-12" db="EMBL/GenBank/DDBJ databases">
        <authorList>
            <person name="Andreevskaya M."/>
        </authorList>
    </citation>
    <scope>NUCLEOTIDE SEQUENCE [LARGE SCALE GENOMIC DNA]</scope>
    <source>
        <strain evidence="1 2">C122c</strain>
    </source>
</reference>
<keyword evidence="2" id="KW-1185">Reference proteome</keyword>
<dbReference type="Proteomes" id="UP000199271">
    <property type="component" value="Unassembled WGS sequence"/>
</dbReference>
<name>A0ABP2B5Y8_9LACO</name>
<comment type="caution">
    <text evidence="1">The sequence shown here is derived from an EMBL/GenBank/DDBJ whole genome shotgun (WGS) entry which is preliminary data.</text>
</comment>
<proteinExistence type="predicted"/>
<sequence>MTITMYQADRNYVTPANDASLFSALAGETDGVLERGDAFNLSTNGLQITVGTGQAIVRGRLVEIVTAENITVPANTSGKLAITVDLTKQNLTSGTVSNASYAVDVQQVYLSAVMGSLVQEDVNNGGFIYQMPIANFNSTATTVTVTKTIPRLSDIDRKVYTTSPSFPSNYKTYSANGSDPVTINRIGNVVTMSGAATNVWKVPSGKNGVGYNREVMFRIPNGFRPLQDIRILQQGSYDGMYLMEVQTNGEVYCSRYRRHNDVIDIPVGSWLITSATYIAKIN</sequence>
<dbReference type="RefSeq" id="WP_089997600.1">
    <property type="nucleotide sequence ID" value="NZ_FBSY01000007.1"/>
</dbReference>
<dbReference type="Gene3D" id="2.60.520.10">
    <property type="entry name" value="Phage fibre proteins"/>
    <property type="match status" value="1"/>
</dbReference>
<accession>A0ABP2B5Y8</accession>
<evidence type="ECO:0000313" key="1">
    <source>
        <dbReference type="EMBL" id="CUW10623.1"/>
    </source>
</evidence>